<keyword evidence="6" id="KW-0862">Zinc</keyword>
<keyword evidence="3" id="KW-0479">Metal-binding</keyword>
<feature type="domain" description="C2H2-type" evidence="13">
    <location>
        <begin position="290"/>
        <end position="317"/>
    </location>
</feature>
<evidence type="ECO:0000256" key="8">
    <source>
        <dbReference type="ARBA" id="ARBA00023125"/>
    </source>
</evidence>
<dbReference type="Proteomes" id="UP000472267">
    <property type="component" value="Chromosome 11"/>
</dbReference>
<name>A0A672GT71_SALFA</name>
<dbReference type="GO" id="GO:0005634">
    <property type="term" value="C:nucleus"/>
    <property type="evidence" value="ECO:0007669"/>
    <property type="project" value="UniProtKB-SubCell"/>
</dbReference>
<dbReference type="GO" id="GO:0000978">
    <property type="term" value="F:RNA polymerase II cis-regulatory region sequence-specific DNA binding"/>
    <property type="evidence" value="ECO:0007669"/>
    <property type="project" value="TreeGrafter"/>
</dbReference>
<dbReference type="OMA" id="NEIQECR"/>
<feature type="domain" description="C2H2-type" evidence="13">
    <location>
        <begin position="122"/>
        <end position="149"/>
    </location>
</feature>
<organism evidence="14 15">
    <name type="scientific">Salarias fasciatus</name>
    <name type="common">Jewelled blenny</name>
    <name type="synonym">Blennius fasciatus</name>
    <dbReference type="NCBI Taxonomy" id="181472"/>
    <lineage>
        <taxon>Eukaryota</taxon>
        <taxon>Metazoa</taxon>
        <taxon>Chordata</taxon>
        <taxon>Craniata</taxon>
        <taxon>Vertebrata</taxon>
        <taxon>Euteleostomi</taxon>
        <taxon>Actinopterygii</taxon>
        <taxon>Neopterygii</taxon>
        <taxon>Teleostei</taxon>
        <taxon>Neoteleostei</taxon>
        <taxon>Acanthomorphata</taxon>
        <taxon>Ovalentaria</taxon>
        <taxon>Blenniimorphae</taxon>
        <taxon>Blenniiformes</taxon>
        <taxon>Blennioidei</taxon>
        <taxon>Blenniidae</taxon>
        <taxon>Salariinae</taxon>
        <taxon>Salarias</taxon>
    </lineage>
</organism>
<dbReference type="PROSITE" id="PS50157">
    <property type="entry name" value="ZINC_FINGER_C2H2_2"/>
    <property type="match status" value="7"/>
</dbReference>
<dbReference type="FunFam" id="3.30.160.60:FF:000931">
    <property type="entry name" value="zinc finger protein 697"/>
    <property type="match status" value="2"/>
</dbReference>
<dbReference type="FunFam" id="3.30.160.60:FF:000912">
    <property type="entry name" value="Zinc finger protein 660"/>
    <property type="match status" value="1"/>
</dbReference>
<reference evidence="14" key="1">
    <citation type="submission" date="2019-06" db="EMBL/GenBank/DDBJ databases">
        <authorList>
            <consortium name="Wellcome Sanger Institute Data Sharing"/>
        </authorList>
    </citation>
    <scope>NUCLEOTIDE SEQUENCE [LARGE SCALE GENOMIC DNA]</scope>
</reference>
<keyword evidence="7" id="KW-0805">Transcription regulation</keyword>
<keyword evidence="5 11" id="KW-0863">Zinc-finger</keyword>
<evidence type="ECO:0000256" key="1">
    <source>
        <dbReference type="ARBA" id="ARBA00004123"/>
    </source>
</evidence>
<feature type="domain" description="C2H2-type" evidence="13">
    <location>
        <begin position="206"/>
        <end position="233"/>
    </location>
</feature>
<evidence type="ECO:0000256" key="12">
    <source>
        <dbReference type="SAM" id="MobiDB-lite"/>
    </source>
</evidence>
<dbReference type="GO" id="GO:0008270">
    <property type="term" value="F:zinc ion binding"/>
    <property type="evidence" value="ECO:0007669"/>
    <property type="project" value="UniProtKB-KW"/>
</dbReference>
<comment type="subcellular location">
    <subcellularLocation>
        <location evidence="1">Nucleus</location>
    </subcellularLocation>
</comment>
<dbReference type="AlphaFoldDB" id="A0A672GT71"/>
<feature type="compositionally biased region" description="Basic and acidic residues" evidence="12">
    <location>
        <begin position="22"/>
        <end position="31"/>
    </location>
</feature>
<evidence type="ECO:0000256" key="11">
    <source>
        <dbReference type="PROSITE-ProRule" id="PRU00042"/>
    </source>
</evidence>
<keyword evidence="15" id="KW-1185">Reference proteome</keyword>
<dbReference type="PANTHER" id="PTHR23226">
    <property type="entry name" value="ZINC FINGER AND SCAN DOMAIN-CONTAINING"/>
    <property type="match status" value="1"/>
</dbReference>
<accession>A0A672GT71</accession>
<keyword evidence="10" id="KW-0539">Nucleus</keyword>
<feature type="domain" description="C2H2-type" evidence="13">
    <location>
        <begin position="262"/>
        <end position="289"/>
    </location>
</feature>
<keyword evidence="9" id="KW-0804">Transcription</keyword>
<dbReference type="InterPro" id="IPR013087">
    <property type="entry name" value="Znf_C2H2_type"/>
</dbReference>
<dbReference type="Pfam" id="PF00096">
    <property type="entry name" value="zf-C2H2"/>
    <property type="match status" value="7"/>
</dbReference>
<proteinExistence type="inferred from homology"/>
<reference evidence="14" key="2">
    <citation type="submission" date="2025-08" db="UniProtKB">
        <authorList>
            <consortium name="Ensembl"/>
        </authorList>
    </citation>
    <scope>IDENTIFICATION</scope>
</reference>
<evidence type="ECO:0000256" key="7">
    <source>
        <dbReference type="ARBA" id="ARBA00023015"/>
    </source>
</evidence>
<dbReference type="SUPFAM" id="SSF57667">
    <property type="entry name" value="beta-beta-alpha zinc fingers"/>
    <property type="match status" value="4"/>
</dbReference>
<dbReference type="GO" id="GO:0000981">
    <property type="term" value="F:DNA-binding transcription factor activity, RNA polymerase II-specific"/>
    <property type="evidence" value="ECO:0007669"/>
    <property type="project" value="TreeGrafter"/>
</dbReference>
<evidence type="ECO:0000256" key="2">
    <source>
        <dbReference type="ARBA" id="ARBA00006991"/>
    </source>
</evidence>
<evidence type="ECO:0000256" key="10">
    <source>
        <dbReference type="ARBA" id="ARBA00023242"/>
    </source>
</evidence>
<dbReference type="Gene3D" id="3.30.160.60">
    <property type="entry name" value="Classic Zinc Finger"/>
    <property type="match status" value="7"/>
</dbReference>
<comment type="similarity">
    <text evidence="2">Belongs to the krueppel C2H2-type zinc-finger protein family.</text>
</comment>
<dbReference type="PROSITE" id="PS00028">
    <property type="entry name" value="ZINC_FINGER_C2H2_1"/>
    <property type="match status" value="7"/>
</dbReference>
<evidence type="ECO:0000256" key="9">
    <source>
        <dbReference type="ARBA" id="ARBA00023163"/>
    </source>
</evidence>
<feature type="domain" description="C2H2-type" evidence="13">
    <location>
        <begin position="234"/>
        <end position="261"/>
    </location>
</feature>
<evidence type="ECO:0000259" key="13">
    <source>
        <dbReference type="PROSITE" id="PS50157"/>
    </source>
</evidence>
<feature type="region of interest" description="Disordered" evidence="12">
    <location>
        <begin position="1"/>
        <end position="86"/>
    </location>
</feature>
<evidence type="ECO:0000256" key="3">
    <source>
        <dbReference type="ARBA" id="ARBA00022723"/>
    </source>
</evidence>
<feature type="domain" description="C2H2-type" evidence="13">
    <location>
        <begin position="150"/>
        <end position="177"/>
    </location>
</feature>
<evidence type="ECO:0000256" key="4">
    <source>
        <dbReference type="ARBA" id="ARBA00022737"/>
    </source>
</evidence>
<reference evidence="14" key="3">
    <citation type="submission" date="2025-09" db="UniProtKB">
        <authorList>
            <consortium name="Ensembl"/>
        </authorList>
    </citation>
    <scope>IDENTIFICATION</scope>
</reference>
<evidence type="ECO:0000313" key="15">
    <source>
        <dbReference type="Proteomes" id="UP000472267"/>
    </source>
</evidence>
<keyword evidence="8" id="KW-0238">DNA-binding</keyword>
<sequence>MIKEEEEEPGLVQVTEDQEEPEPPHTEEHDGLGTSQKSEQLILKSESENFDVPSLQEQSDQTEPQEAPEPEQGLSQDSEVHREKEHLDFPVSKKRAECDETCGETVRKKKKLNQKGGPVTGNVCETCGKRFSRSSYLLIHMRIHSGEKPYPCETCGKSFSQRSNLLNHMRIHTGEKPHLCETCGKSFSQRSNLLNHMRIHTGEKPFSCKTCGKSFSQCSNLLNHMRIHTGEKPFSCKTCGKSFSDPSSLLKHRRIHSGEKPHLCETCGKSFSQRSSLLNHMRIHTGEKPFSCKTCGKSFSDPSSLLKHTRIHSGENNLLRWKCNTLSLFKYEHSMEFIQNEIQECRLINEGSLSNPAVEWDAFKAVI</sequence>
<dbReference type="SMART" id="SM00355">
    <property type="entry name" value="ZnF_C2H2"/>
    <property type="match status" value="7"/>
</dbReference>
<evidence type="ECO:0000313" key="14">
    <source>
        <dbReference type="Ensembl" id="ENSSFAP00005021462.1"/>
    </source>
</evidence>
<dbReference type="PANTHER" id="PTHR23226:SF240">
    <property type="entry name" value="GASTRULA ZINC FINGER PROTEIN XLCGF26.1-LIKE-RELATED"/>
    <property type="match status" value="1"/>
</dbReference>
<feature type="domain" description="C2H2-type" evidence="13">
    <location>
        <begin position="178"/>
        <end position="205"/>
    </location>
</feature>
<evidence type="ECO:0000256" key="6">
    <source>
        <dbReference type="ARBA" id="ARBA00022833"/>
    </source>
</evidence>
<dbReference type="FunFam" id="3.30.160.60:FF:001846">
    <property type="entry name" value="ZNF121 isoform 1"/>
    <property type="match status" value="1"/>
</dbReference>
<dbReference type="InParanoid" id="A0A672GT71"/>
<dbReference type="Ensembl" id="ENSSFAT00005022375.1">
    <property type="protein sequence ID" value="ENSSFAP00005021462.1"/>
    <property type="gene ID" value="ENSSFAG00005011208.1"/>
</dbReference>
<dbReference type="InterPro" id="IPR036236">
    <property type="entry name" value="Znf_C2H2_sf"/>
</dbReference>
<dbReference type="FunFam" id="3.30.160.60:FF:001311">
    <property type="entry name" value="Zinc finger protein 668"/>
    <property type="match status" value="2"/>
</dbReference>
<dbReference type="FunFam" id="3.30.160.60:FF:001270">
    <property type="entry name" value="zinc finger protein 583 isoform X1"/>
    <property type="match status" value="1"/>
</dbReference>
<dbReference type="SMART" id="SM00614">
    <property type="entry name" value="ZnF_BED"/>
    <property type="match status" value="4"/>
</dbReference>
<keyword evidence="4" id="KW-0677">Repeat</keyword>
<evidence type="ECO:0000256" key="5">
    <source>
        <dbReference type="ARBA" id="ARBA00022771"/>
    </source>
</evidence>
<protein>
    <recommendedName>
        <fullName evidence="13">C2H2-type domain-containing protein</fullName>
    </recommendedName>
</protein>